<evidence type="ECO:0000256" key="1">
    <source>
        <dbReference type="SAM" id="MobiDB-lite"/>
    </source>
</evidence>
<feature type="non-terminal residue" evidence="2">
    <location>
        <position position="124"/>
    </location>
</feature>
<proteinExistence type="predicted"/>
<dbReference type="Proteomes" id="UP001295444">
    <property type="component" value="Chromosome 03"/>
</dbReference>
<protein>
    <submittedName>
        <fullName evidence="2">Uncharacterized protein</fullName>
    </submittedName>
</protein>
<name>A0AAD1W287_PELCU</name>
<feature type="region of interest" description="Disordered" evidence="1">
    <location>
        <begin position="101"/>
        <end position="124"/>
    </location>
</feature>
<evidence type="ECO:0000313" key="3">
    <source>
        <dbReference type="Proteomes" id="UP001295444"/>
    </source>
</evidence>
<reference evidence="2" key="1">
    <citation type="submission" date="2022-03" db="EMBL/GenBank/DDBJ databases">
        <authorList>
            <person name="Alioto T."/>
            <person name="Alioto T."/>
            <person name="Gomez Garrido J."/>
        </authorList>
    </citation>
    <scope>NUCLEOTIDE SEQUENCE</scope>
</reference>
<evidence type="ECO:0000313" key="2">
    <source>
        <dbReference type="EMBL" id="CAH2278244.1"/>
    </source>
</evidence>
<feature type="compositionally biased region" description="Polar residues" evidence="1">
    <location>
        <begin position="67"/>
        <end position="83"/>
    </location>
</feature>
<accession>A0AAD1W287</accession>
<dbReference type="AlphaFoldDB" id="A0AAD1W287"/>
<feature type="non-terminal residue" evidence="2">
    <location>
        <position position="1"/>
    </location>
</feature>
<keyword evidence="3" id="KW-1185">Reference proteome</keyword>
<feature type="region of interest" description="Disordered" evidence="1">
    <location>
        <begin position="34"/>
        <end position="83"/>
    </location>
</feature>
<dbReference type="EMBL" id="OW240914">
    <property type="protein sequence ID" value="CAH2278244.1"/>
    <property type="molecule type" value="Genomic_DNA"/>
</dbReference>
<organism evidence="2 3">
    <name type="scientific">Pelobates cultripes</name>
    <name type="common">Western spadefoot toad</name>
    <dbReference type="NCBI Taxonomy" id="61616"/>
    <lineage>
        <taxon>Eukaryota</taxon>
        <taxon>Metazoa</taxon>
        <taxon>Chordata</taxon>
        <taxon>Craniata</taxon>
        <taxon>Vertebrata</taxon>
        <taxon>Euteleostomi</taxon>
        <taxon>Amphibia</taxon>
        <taxon>Batrachia</taxon>
        <taxon>Anura</taxon>
        <taxon>Pelobatoidea</taxon>
        <taxon>Pelobatidae</taxon>
        <taxon>Pelobates</taxon>
    </lineage>
</organism>
<sequence length="124" mass="13981">TGVTCQMYVDTVEKGWIPHPVNCKITINKSKNETQLSSSVWGSQPRPHLQSDPEALGSGLPHGGRQLPTQTNRLKTQQQQSDLSQRLEAIFNRFWDGLRERQTAARPDMPAPQMAGEQNCKRQE</sequence>
<gene>
    <name evidence="2" type="ORF">PECUL_23A039550</name>
</gene>